<dbReference type="EnsemblPlants" id="evm.model.07.578">
    <property type="protein sequence ID" value="cds.evm.model.07.578"/>
    <property type="gene ID" value="evm.TU.07.578"/>
</dbReference>
<evidence type="ECO:0000313" key="1">
    <source>
        <dbReference type="EnsemblPlants" id="cds.evm.model.07.578"/>
    </source>
</evidence>
<reference evidence="1" key="2">
    <citation type="submission" date="2021-03" db="UniProtKB">
        <authorList>
            <consortium name="EnsemblPlants"/>
        </authorList>
    </citation>
    <scope>IDENTIFICATION</scope>
</reference>
<proteinExistence type="predicted"/>
<dbReference type="Gramene" id="evm.model.07.578">
    <property type="protein sequence ID" value="cds.evm.model.07.578"/>
    <property type="gene ID" value="evm.TU.07.578"/>
</dbReference>
<name>A0A803Q5L0_CANSA</name>
<dbReference type="Proteomes" id="UP000596661">
    <property type="component" value="Chromosome 7"/>
</dbReference>
<sequence>MDLQLQVAVEAQSEYEESSAIFKKSNLNVQAVNVLLDNIQAFERSCRVCSLVLKKMLFESGSQGPTAEGSVSDAISSHSSAQMMQPVPGCHAALRMKMWYPGLGAGIFWMVRQKPKERAKG</sequence>
<dbReference type="AlphaFoldDB" id="A0A803Q5L0"/>
<evidence type="ECO:0000313" key="2">
    <source>
        <dbReference type="Proteomes" id="UP000596661"/>
    </source>
</evidence>
<dbReference type="EMBL" id="UZAU01000640">
    <property type="status" value="NOT_ANNOTATED_CDS"/>
    <property type="molecule type" value="Genomic_DNA"/>
</dbReference>
<reference evidence="1" key="1">
    <citation type="submission" date="2018-11" db="EMBL/GenBank/DDBJ databases">
        <authorList>
            <person name="Grassa J C."/>
        </authorList>
    </citation>
    <scope>NUCLEOTIDE SEQUENCE [LARGE SCALE GENOMIC DNA]</scope>
</reference>
<protein>
    <submittedName>
        <fullName evidence="1">Uncharacterized protein</fullName>
    </submittedName>
</protein>
<organism evidence="1 2">
    <name type="scientific">Cannabis sativa</name>
    <name type="common">Hemp</name>
    <name type="synonym">Marijuana</name>
    <dbReference type="NCBI Taxonomy" id="3483"/>
    <lineage>
        <taxon>Eukaryota</taxon>
        <taxon>Viridiplantae</taxon>
        <taxon>Streptophyta</taxon>
        <taxon>Embryophyta</taxon>
        <taxon>Tracheophyta</taxon>
        <taxon>Spermatophyta</taxon>
        <taxon>Magnoliopsida</taxon>
        <taxon>eudicotyledons</taxon>
        <taxon>Gunneridae</taxon>
        <taxon>Pentapetalae</taxon>
        <taxon>rosids</taxon>
        <taxon>fabids</taxon>
        <taxon>Rosales</taxon>
        <taxon>Cannabaceae</taxon>
        <taxon>Cannabis</taxon>
    </lineage>
</organism>
<keyword evidence="2" id="KW-1185">Reference proteome</keyword>
<accession>A0A803Q5L0</accession>